<keyword evidence="1" id="KW-0808">Transferase</keyword>
<dbReference type="InterPro" id="IPR029063">
    <property type="entry name" value="SAM-dependent_MTases_sf"/>
</dbReference>
<evidence type="ECO:0000313" key="1">
    <source>
        <dbReference type="EMBL" id="QOY90577.1"/>
    </source>
</evidence>
<dbReference type="EMBL" id="CP063849">
    <property type="protein sequence ID" value="QOY90577.1"/>
    <property type="molecule type" value="Genomic_DNA"/>
</dbReference>
<dbReference type="RefSeq" id="WP_194452237.1">
    <property type="nucleotide sequence ID" value="NZ_CP063849.1"/>
</dbReference>
<dbReference type="CDD" id="cd02440">
    <property type="entry name" value="AdoMet_MTases"/>
    <property type="match status" value="1"/>
</dbReference>
<proteinExistence type="predicted"/>
<dbReference type="Gene3D" id="3.40.50.150">
    <property type="entry name" value="Vaccinia Virus protein VP39"/>
    <property type="match status" value="1"/>
</dbReference>
<dbReference type="GO" id="GO:0008168">
    <property type="term" value="F:methyltransferase activity"/>
    <property type="evidence" value="ECO:0007669"/>
    <property type="project" value="UniProtKB-KW"/>
</dbReference>
<keyword evidence="1" id="KW-0489">Methyltransferase</keyword>
<reference evidence="1 2" key="1">
    <citation type="submission" date="2020-10" db="EMBL/GenBank/DDBJ databases">
        <title>Complete genome sequence of Paludibaculum fermentans P105T, a facultatively anaerobic acidobacterium capable of dissimilatory Fe(III) reduction.</title>
        <authorList>
            <person name="Dedysh S.N."/>
            <person name="Beletsky A.V."/>
            <person name="Kulichevskaya I.S."/>
            <person name="Mardanov A.V."/>
            <person name="Ravin N.V."/>
        </authorList>
    </citation>
    <scope>NUCLEOTIDE SEQUENCE [LARGE SCALE GENOMIC DNA]</scope>
    <source>
        <strain evidence="1 2">P105</strain>
    </source>
</reference>
<dbReference type="SUPFAM" id="SSF53335">
    <property type="entry name" value="S-adenosyl-L-methionine-dependent methyltransferases"/>
    <property type="match status" value="1"/>
</dbReference>
<evidence type="ECO:0000313" key="2">
    <source>
        <dbReference type="Proteomes" id="UP000593892"/>
    </source>
</evidence>
<keyword evidence="2" id="KW-1185">Reference proteome</keyword>
<dbReference type="KEGG" id="pfer:IRI77_11705"/>
<sequence>MQRSFKEEILDGGGVLPEVQELAHRRLSQTHSLLGNHAAILRALRCEAAATRRVLDIGCGHGGLLKKVRRKMGVEVLGVDLQPPESAAGEFPILKLNAVREPLPRADVAVSVCLVHHLRDEEFIEMIRNVGRACRRFVILDLVRHRLPLSIFTALAPLCLPRVNVLDGSQSIRRAYTPGEFRALIARAIAGTGGTFQHTVAPFWIRQMADIRY</sequence>
<accession>A0A7S7SLT4</accession>
<dbReference type="GO" id="GO:0032259">
    <property type="term" value="P:methylation"/>
    <property type="evidence" value="ECO:0007669"/>
    <property type="project" value="UniProtKB-KW"/>
</dbReference>
<gene>
    <name evidence="1" type="ORF">IRI77_11705</name>
</gene>
<protein>
    <submittedName>
        <fullName evidence="1">Methyltransferase domain-containing protein</fullName>
    </submittedName>
</protein>
<dbReference type="Pfam" id="PF13489">
    <property type="entry name" value="Methyltransf_23"/>
    <property type="match status" value="1"/>
</dbReference>
<name>A0A7S7SLT4_PALFE</name>
<organism evidence="1 2">
    <name type="scientific">Paludibaculum fermentans</name>
    <dbReference type="NCBI Taxonomy" id="1473598"/>
    <lineage>
        <taxon>Bacteria</taxon>
        <taxon>Pseudomonadati</taxon>
        <taxon>Acidobacteriota</taxon>
        <taxon>Terriglobia</taxon>
        <taxon>Bryobacterales</taxon>
        <taxon>Bryobacteraceae</taxon>
        <taxon>Paludibaculum</taxon>
    </lineage>
</organism>
<dbReference type="Proteomes" id="UP000593892">
    <property type="component" value="Chromosome"/>
</dbReference>
<dbReference type="AlphaFoldDB" id="A0A7S7SLT4"/>